<feature type="chain" id="PRO_5041934451" description="Galactose oxidase" evidence="5">
    <location>
        <begin position="21"/>
        <end position="505"/>
    </location>
</feature>
<organism evidence="6 7">
    <name type="scientific">Lichtheimia ornata</name>
    <dbReference type="NCBI Taxonomy" id="688661"/>
    <lineage>
        <taxon>Eukaryota</taxon>
        <taxon>Fungi</taxon>
        <taxon>Fungi incertae sedis</taxon>
        <taxon>Mucoromycota</taxon>
        <taxon>Mucoromycotina</taxon>
        <taxon>Mucoromycetes</taxon>
        <taxon>Mucorales</taxon>
        <taxon>Lichtheimiaceae</taxon>
        <taxon>Lichtheimia</taxon>
    </lineage>
</organism>
<keyword evidence="4" id="KW-1133">Transmembrane helix</keyword>
<evidence type="ECO:0000256" key="5">
    <source>
        <dbReference type="SAM" id="SignalP"/>
    </source>
</evidence>
<evidence type="ECO:0000256" key="1">
    <source>
        <dbReference type="ARBA" id="ARBA00022441"/>
    </source>
</evidence>
<dbReference type="EMBL" id="JARTCD010000019">
    <property type="protein sequence ID" value="KAJ8659223.1"/>
    <property type="molecule type" value="Genomic_DNA"/>
</dbReference>
<feature type="region of interest" description="Disordered" evidence="3">
    <location>
        <begin position="458"/>
        <end position="505"/>
    </location>
</feature>
<keyword evidence="4" id="KW-0812">Transmembrane</keyword>
<feature type="signal peptide" evidence="5">
    <location>
        <begin position="1"/>
        <end position="20"/>
    </location>
</feature>
<accession>A0AAD7V4J4</accession>
<name>A0AAD7V4J4_9FUNG</name>
<evidence type="ECO:0000256" key="3">
    <source>
        <dbReference type="SAM" id="MobiDB-lite"/>
    </source>
</evidence>
<dbReference type="SUPFAM" id="SSF117281">
    <property type="entry name" value="Kelch motif"/>
    <property type="match status" value="1"/>
</dbReference>
<dbReference type="InterPro" id="IPR015915">
    <property type="entry name" value="Kelch-typ_b-propeller"/>
</dbReference>
<proteinExistence type="predicted"/>
<keyword evidence="2" id="KW-0677">Repeat</keyword>
<keyword evidence="5" id="KW-0732">Signal</keyword>
<dbReference type="RefSeq" id="XP_058344136.1">
    <property type="nucleotide sequence ID" value="XM_058484986.1"/>
</dbReference>
<keyword evidence="1" id="KW-0880">Kelch repeat</keyword>
<comment type="caution">
    <text evidence="6">The sequence shown here is derived from an EMBL/GenBank/DDBJ whole genome shotgun (WGS) entry which is preliminary data.</text>
</comment>
<dbReference type="PANTHER" id="PTHR46093">
    <property type="entry name" value="ACYL-COA-BINDING DOMAIN-CONTAINING PROTEIN 5"/>
    <property type="match status" value="1"/>
</dbReference>
<feature type="compositionally biased region" description="Low complexity" evidence="3">
    <location>
        <begin position="483"/>
        <end position="505"/>
    </location>
</feature>
<keyword evidence="7" id="KW-1185">Reference proteome</keyword>
<reference evidence="6 7" key="1">
    <citation type="submission" date="2023-03" db="EMBL/GenBank/DDBJ databases">
        <title>Genome sequence of Lichtheimia ornata CBS 291.66.</title>
        <authorList>
            <person name="Mohabir J.T."/>
            <person name="Shea T.P."/>
            <person name="Kurbessoian T."/>
            <person name="Berby B."/>
            <person name="Fontaine J."/>
            <person name="Livny J."/>
            <person name="Gnirke A."/>
            <person name="Stajich J.E."/>
            <person name="Cuomo C.A."/>
        </authorList>
    </citation>
    <scope>NUCLEOTIDE SEQUENCE [LARGE SCALE GENOMIC DNA]</scope>
    <source>
        <strain evidence="6">CBS 291.66</strain>
    </source>
</reference>
<keyword evidence="4" id="KW-0472">Membrane</keyword>
<dbReference type="AlphaFoldDB" id="A0AAD7V4J4"/>
<evidence type="ECO:0008006" key="8">
    <source>
        <dbReference type="Google" id="ProtNLM"/>
    </source>
</evidence>
<dbReference type="PANTHER" id="PTHR46093:SF3">
    <property type="entry name" value="ACYL-COA-BINDING DOMAIN-CONTAINING PROTEIN 4"/>
    <property type="match status" value="1"/>
</dbReference>
<feature type="transmembrane region" description="Helical" evidence="4">
    <location>
        <begin position="427"/>
        <end position="449"/>
    </location>
</feature>
<dbReference type="Proteomes" id="UP001234581">
    <property type="component" value="Unassembled WGS sequence"/>
</dbReference>
<evidence type="ECO:0000256" key="4">
    <source>
        <dbReference type="SAM" id="Phobius"/>
    </source>
</evidence>
<dbReference type="Pfam" id="PF24681">
    <property type="entry name" value="Kelch_KLHDC2_KLHL20_DRC7"/>
    <property type="match status" value="2"/>
</dbReference>
<evidence type="ECO:0000256" key="2">
    <source>
        <dbReference type="ARBA" id="ARBA00022737"/>
    </source>
</evidence>
<dbReference type="GeneID" id="83212350"/>
<protein>
    <recommendedName>
        <fullName evidence="8">Galactose oxidase</fullName>
    </recommendedName>
</protein>
<sequence length="505" mass="54943">MLPLWWPCLILVLLISNVQAQQCDNTFPGNFSDFSAILMDQRVYLTGGNSDTIDVWSLDLSTGVDQSCPHWEPPPSDTSSSSSSSITVAPYLYGVAFAGPNESIYVQSGDRGTTEMDNMVVYNMSSASWHQAAVDATSQLPQSRAEMSATANSTTQVAWFYGGRSTEERQQAGEQLYYNDFYNFDMQTGVWSWPTIRYAWGQRPARYGHKAVLVSGQLFILGGKTAIRNVSDDSWIFGEADFQSVLVFDTIKNKAVTMATIGDTPDGKLDFSATLAPDGKSIVVFGGINVEQPTDQNEEDQSSHTVSQDLFVLDVCTLSWSTPMVTGTAPSARAGHEAVTYGNYMLVMMGYDSDGNFVNDIGILNLATWEWVDSIPGDEDEPQPVQPDCRFTFPHMPDNGGDNGGDGGDEPKVISNPNQSNHTTAKAVGISLGIVGFLACAGAAVFLFLRYRKNARTPNPRWLPRPSIMKKETSSSTPPPPSSTTNTDQPNPTITTTTTTNNEPA</sequence>
<feature type="region of interest" description="Disordered" evidence="3">
    <location>
        <begin position="392"/>
        <end position="422"/>
    </location>
</feature>
<dbReference type="Gene3D" id="2.120.10.80">
    <property type="entry name" value="Kelch-type beta propeller"/>
    <property type="match status" value="2"/>
</dbReference>
<gene>
    <name evidence="6" type="ORF">O0I10_004937</name>
</gene>
<evidence type="ECO:0000313" key="7">
    <source>
        <dbReference type="Proteomes" id="UP001234581"/>
    </source>
</evidence>
<evidence type="ECO:0000313" key="6">
    <source>
        <dbReference type="EMBL" id="KAJ8659223.1"/>
    </source>
</evidence>